<dbReference type="PRINTS" id="PR00789">
    <property type="entry name" value="OSIALOPTASE"/>
</dbReference>
<protein>
    <recommendedName>
        <fullName evidence="8">tRNA N6-adenosine threonylcarbamoyltransferase</fullName>
        <ecNumber evidence="8">2.3.1.234</ecNumber>
    </recommendedName>
    <alternativeName>
        <fullName evidence="8">N6-L-threonylcarbamoyladenine synthase</fullName>
        <shortName evidence="8">t(6)A synthase</shortName>
    </alternativeName>
    <alternativeName>
        <fullName evidence="8">t(6)A37 threonylcarbamoyladenosine biosynthesis protein TsaD</fullName>
    </alternativeName>
    <alternativeName>
        <fullName evidence="8">tRNA threonylcarbamoyladenosine biosynthesis protein TsaD</fullName>
    </alternativeName>
</protein>
<dbReference type="GO" id="GO:0061711">
    <property type="term" value="F:tRNA N(6)-L-threonylcarbamoyladenine synthase activity"/>
    <property type="evidence" value="ECO:0007669"/>
    <property type="project" value="UniProtKB-EC"/>
</dbReference>
<dbReference type="Proteomes" id="UP000585272">
    <property type="component" value="Unassembled WGS sequence"/>
</dbReference>
<dbReference type="Gene3D" id="3.30.420.40">
    <property type="match status" value="2"/>
</dbReference>
<dbReference type="InterPro" id="IPR022450">
    <property type="entry name" value="TsaD"/>
</dbReference>
<dbReference type="InterPro" id="IPR043129">
    <property type="entry name" value="ATPase_NBD"/>
</dbReference>
<dbReference type="RefSeq" id="WP_343075623.1">
    <property type="nucleotide sequence ID" value="NZ_JACHNU010000005.1"/>
</dbReference>
<evidence type="ECO:0000256" key="4">
    <source>
        <dbReference type="ARBA" id="ARBA00022723"/>
    </source>
</evidence>
<evidence type="ECO:0000256" key="5">
    <source>
        <dbReference type="ARBA" id="ARBA00023004"/>
    </source>
</evidence>
<dbReference type="InterPro" id="IPR000905">
    <property type="entry name" value="Gcp-like_dom"/>
</dbReference>
<comment type="function">
    <text evidence="8">Required for the formation of a threonylcarbamoyl group on adenosine at position 37 (t(6)A37) in tRNAs that read codons beginning with adenine. Is involved in the transfer of the threonylcarbamoyl moiety of threonylcarbamoyl-AMP (TC-AMP) to the N6 group of A37, together with TsaE and TsaB. TsaD likely plays a direct catalytic role in this reaction.</text>
</comment>
<dbReference type="NCBIfam" id="TIGR00329">
    <property type="entry name" value="gcp_kae1"/>
    <property type="match status" value="1"/>
</dbReference>
<comment type="subcellular location">
    <subcellularLocation>
        <location evidence="8">Cytoplasm</location>
    </subcellularLocation>
</comment>
<dbReference type="InterPro" id="IPR017860">
    <property type="entry name" value="Peptidase_M22_CS"/>
</dbReference>
<comment type="similarity">
    <text evidence="8">Belongs to the KAE1 / TsaD family.</text>
</comment>
<proteinExistence type="inferred from homology"/>
<dbReference type="GO" id="GO:0005506">
    <property type="term" value="F:iron ion binding"/>
    <property type="evidence" value="ECO:0007669"/>
    <property type="project" value="UniProtKB-UniRule"/>
</dbReference>
<evidence type="ECO:0000256" key="6">
    <source>
        <dbReference type="ARBA" id="ARBA00023315"/>
    </source>
</evidence>
<dbReference type="PANTHER" id="PTHR11735:SF6">
    <property type="entry name" value="TRNA N6-ADENOSINE THREONYLCARBAMOYLTRANSFERASE, MITOCHONDRIAL"/>
    <property type="match status" value="1"/>
</dbReference>
<dbReference type="CDD" id="cd24133">
    <property type="entry name" value="ASKHA_NBD_TsaD_bac"/>
    <property type="match status" value="1"/>
</dbReference>
<gene>
    <name evidence="8" type="primary">tsaD</name>
    <name evidence="10" type="ORF">BDZ31_003619</name>
</gene>
<reference evidence="10 11" key="1">
    <citation type="submission" date="2020-08" db="EMBL/GenBank/DDBJ databases">
        <title>Genomic Encyclopedia of Archaeal and Bacterial Type Strains, Phase II (KMG-II): from individual species to whole genera.</title>
        <authorList>
            <person name="Goeker M."/>
        </authorList>
    </citation>
    <scope>NUCLEOTIDE SEQUENCE [LARGE SCALE GENOMIC DNA]</scope>
    <source>
        <strain evidence="10 11">DSM 23288</strain>
    </source>
</reference>
<dbReference type="EMBL" id="JACHNU010000005">
    <property type="protein sequence ID" value="MBB4664018.1"/>
    <property type="molecule type" value="Genomic_DNA"/>
</dbReference>
<dbReference type="SUPFAM" id="SSF53067">
    <property type="entry name" value="Actin-like ATPase domain"/>
    <property type="match status" value="1"/>
</dbReference>
<keyword evidence="2 8" id="KW-0808">Transferase</keyword>
<keyword evidence="11" id="KW-1185">Reference proteome</keyword>
<feature type="domain" description="Gcp-like" evidence="9">
    <location>
        <begin position="33"/>
        <end position="319"/>
    </location>
</feature>
<evidence type="ECO:0000256" key="1">
    <source>
        <dbReference type="ARBA" id="ARBA00022490"/>
    </source>
</evidence>
<evidence type="ECO:0000313" key="11">
    <source>
        <dbReference type="Proteomes" id="UP000585272"/>
    </source>
</evidence>
<keyword evidence="3 8" id="KW-0819">tRNA processing</keyword>
<dbReference type="PANTHER" id="PTHR11735">
    <property type="entry name" value="TRNA N6-ADENOSINE THREONYLCARBAMOYLTRANSFERASE"/>
    <property type="match status" value="1"/>
</dbReference>
<comment type="caution">
    <text evidence="8">Lacks conserved residue(s) required for the propagation of feature annotation.</text>
</comment>
<keyword evidence="1 8" id="KW-0963">Cytoplasm</keyword>
<comment type="caution">
    <text evidence="10">The sequence shown here is derived from an EMBL/GenBank/DDBJ whole genome shotgun (WGS) entry which is preliminary data.</text>
</comment>
<dbReference type="PROSITE" id="PS01016">
    <property type="entry name" value="GLYCOPROTEASE"/>
    <property type="match status" value="1"/>
</dbReference>
<comment type="cofactor">
    <cofactor evidence="8">
        <name>Fe(2+)</name>
        <dbReference type="ChEBI" id="CHEBI:29033"/>
    </cofactor>
    <text evidence="8">Binds 1 Fe(2+) ion per subunit.</text>
</comment>
<keyword evidence="6 8" id="KW-0012">Acyltransferase</keyword>
<dbReference type="GO" id="GO:0005737">
    <property type="term" value="C:cytoplasm"/>
    <property type="evidence" value="ECO:0007669"/>
    <property type="project" value="UniProtKB-SubCell"/>
</dbReference>
<feature type="binding site" evidence="8">
    <location>
        <position position="120"/>
    </location>
    <ligand>
        <name>Fe cation</name>
        <dbReference type="ChEBI" id="CHEBI:24875"/>
    </ligand>
</feature>
<comment type="catalytic activity">
    <reaction evidence="7 8">
        <text>L-threonylcarbamoyladenylate + adenosine(37) in tRNA = N(6)-L-threonylcarbamoyladenosine(37) in tRNA + AMP + H(+)</text>
        <dbReference type="Rhea" id="RHEA:37059"/>
        <dbReference type="Rhea" id="RHEA-COMP:10162"/>
        <dbReference type="Rhea" id="RHEA-COMP:10163"/>
        <dbReference type="ChEBI" id="CHEBI:15378"/>
        <dbReference type="ChEBI" id="CHEBI:73682"/>
        <dbReference type="ChEBI" id="CHEBI:74411"/>
        <dbReference type="ChEBI" id="CHEBI:74418"/>
        <dbReference type="ChEBI" id="CHEBI:456215"/>
        <dbReference type="EC" id="2.3.1.234"/>
    </reaction>
</comment>
<dbReference type="Pfam" id="PF00814">
    <property type="entry name" value="TsaD"/>
    <property type="match status" value="1"/>
</dbReference>
<feature type="binding site" evidence="8">
    <location>
        <position position="313"/>
    </location>
    <ligand>
        <name>Fe cation</name>
        <dbReference type="ChEBI" id="CHEBI:24875"/>
    </ligand>
</feature>
<dbReference type="NCBIfam" id="TIGR03723">
    <property type="entry name" value="T6A_TsaD_YgjD"/>
    <property type="match status" value="1"/>
</dbReference>
<feature type="binding site" evidence="8">
    <location>
        <position position="289"/>
    </location>
    <ligand>
        <name>substrate</name>
    </ligand>
</feature>
<keyword evidence="5 8" id="KW-0408">Iron</keyword>
<sequence>MSERPNRDGGGLLLAIETSCDDTCAAVVARDGEIRSNVISSQGVHDRYGGVVPEVASRHHLELIETVVEDALAQAGTTLPQLDGIAVTQGPGLVGALLVGVATAKALAAAHRLPLVPVDHLHGHVAASFVQPDPIEPPFLILIASGGHTLLAHVKDHGARWGRDGSIEVLGSTRDDAAGEAFDKGARLLGLGYPGGPALQRLAAEGDPEAFAFPVAAQVPGLDFSFSGLKTALLYKTRELGEEETERRRADLAASYQRAIVETLARRVERARAETGIERLAIGGGVAANGPLRERLRRLAPDLHVPPRELCTDNAAMIASAARFAQPVAFPGYLSLDAYSSGERGL</sequence>
<accession>A0A840IJA9</accession>
<feature type="binding site" evidence="8">
    <location>
        <position position="196"/>
    </location>
    <ligand>
        <name>substrate</name>
    </ligand>
</feature>
<dbReference type="HAMAP" id="MF_01445">
    <property type="entry name" value="TsaD"/>
    <property type="match status" value="1"/>
</dbReference>
<dbReference type="GO" id="GO:0002949">
    <property type="term" value="P:tRNA threonylcarbamoyladenosine modification"/>
    <property type="evidence" value="ECO:0007669"/>
    <property type="project" value="UniProtKB-UniRule"/>
</dbReference>
<organism evidence="10 11">
    <name type="scientific">Conexibacter arvalis</name>
    <dbReference type="NCBI Taxonomy" id="912552"/>
    <lineage>
        <taxon>Bacteria</taxon>
        <taxon>Bacillati</taxon>
        <taxon>Actinomycetota</taxon>
        <taxon>Thermoleophilia</taxon>
        <taxon>Solirubrobacterales</taxon>
        <taxon>Conexibacteraceae</taxon>
        <taxon>Conexibacter</taxon>
    </lineage>
</organism>
<evidence type="ECO:0000256" key="7">
    <source>
        <dbReference type="ARBA" id="ARBA00048117"/>
    </source>
</evidence>
<keyword evidence="4 8" id="KW-0479">Metal-binding</keyword>
<evidence type="ECO:0000256" key="3">
    <source>
        <dbReference type="ARBA" id="ARBA00022694"/>
    </source>
</evidence>
<evidence type="ECO:0000256" key="2">
    <source>
        <dbReference type="ARBA" id="ARBA00022679"/>
    </source>
</evidence>
<evidence type="ECO:0000259" key="9">
    <source>
        <dbReference type="Pfam" id="PF00814"/>
    </source>
</evidence>
<dbReference type="AlphaFoldDB" id="A0A840IJA9"/>
<feature type="binding site" evidence="8">
    <location>
        <position position="183"/>
    </location>
    <ligand>
        <name>substrate</name>
    </ligand>
</feature>
<feature type="binding site" evidence="8">
    <location>
        <position position="124"/>
    </location>
    <ligand>
        <name>Fe cation</name>
        <dbReference type="ChEBI" id="CHEBI:24875"/>
    </ligand>
</feature>
<evidence type="ECO:0000256" key="8">
    <source>
        <dbReference type="HAMAP-Rule" id="MF_01445"/>
    </source>
</evidence>
<feature type="binding site" evidence="8">
    <location>
        <begin position="143"/>
        <end position="147"/>
    </location>
    <ligand>
        <name>substrate</name>
    </ligand>
</feature>
<dbReference type="FunFam" id="3.30.420.40:FF:000040">
    <property type="entry name" value="tRNA N6-adenosine threonylcarbamoyltransferase"/>
    <property type="match status" value="1"/>
</dbReference>
<evidence type="ECO:0000313" key="10">
    <source>
        <dbReference type="EMBL" id="MBB4664018.1"/>
    </source>
</evidence>
<name>A0A840IJA9_9ACTN</name>
<dbReference type="EC" id="2.3.1.234" evidence="8"/>
<dbReference type="InterPro" id="IPR017861">
    <property type="entry name" value="KAE1/TsaD"/>
</dbReference>